<dbReference type="SUPFAM" id="SSF48371">
    <property type="entry name" value="ARM repeat"/>
    <property type="match status" value="1"/>
</dbReference>
<comment type="caution">
    <text evidence="1">The sequence shown here is derived from an EMBL/GenBank/DDBJ whole genome shotgun (WGS) entry which is preliminary data.</text>
</comment>
<sequence>MTLKEELGQLLLPLSHETRQGLERKCLDMHPLELFAVLSDASPTVPAVRQLAGVLLAKKIPSCWSGALHDGDKVKLQAGLISLMLALDAYDWDGGVVRSLVDCTACVADCLAMKGVVWQDLFLWIRGIASDTGASNMHGRPSLMGSHTRKRRAFLYLLDRLLESPAWQDLLEPHVMEVSELLCRIALGAGAQAKVEELGNMQNLLSELACSKHALESLGSLAVVVRGEDAARIFHHQVVQLLLSHSIMGSDLCESALEALSRAAAVDELLIADPSFYHPGLAPEELCPVVQLGLTAAVSQRGERRMLALRVLYSVAESHSRLLCTSGERAGQLSAEEVLQTLVGRVAPDEVQARFLIDSAPFPAEAASAAEWGAEYALLGRISKRLPDKLVLPVIYKLACQSLSGSDVPSKLAAFASLRAVLAGCMSSVKKQLQKIARIVLRALTDSQLHAVTFVLIADLCGLVPAETRCGSCRLAERLLPPLLQQLQLLQLRDAVFPCALRALEAACPQNGLGQARMLPAFRVQSSVVAIAWTVQKLEELLQAGRDSSQIWDAIATRLCSLLAALLHRQPAKRNGDKTLKTLGHKLATILHHMLMSASSLESRSMALEASGAWMKLCQLCDNGRSDGPRASHELQELLAISLRAAERGLQDMDAVTADAAIRFLVSLGALAPSPQAAFAAGLEQCARKPTPALLQALASLLASTQCLPIQAAEWSRLTTLLSSFLEQPDLRGAAADLVRQLPLTKLTVVLLVRIATLLDLEDRPKVFCSLCTAAAHMAAQELEQPAEVSEALRILRTVVERLKQKRSCS</sequence>
<dbReference type="Proteomes" id="UP001642464">
    <property type="component" value="Unassembled WGS sequence"/>
</dbReference>
<dbReference type="InterPro" id="IPR016024">
    <property type="entry name" value="ARM-type_fold"/>
</dbReference>
<reference evidence="1 2" key="1">
    <citation type="submission" date="2024-02" db="EMBL/GenBank/DDBJ databases">
        <authorList>
            <person name="Chen Y."/>
            <person name="Shah S."/>
            <person name="Dougan E. K."/>
            <person name="Thang M."/>
            <person name="Chan C."/>
        </authorList>
    </citation>
    <scope>NUCLEOTIDE SEQUENCE [LARGE SCALE GENOMIC DNA]</scope>
</reference>
<organism evidence="1 2">
    <name type="scientific">Durusdinium trenchii</name>
    <dbReference type="NCBI Taxonomy" id="1381693"/>
    <lineage>
        <taxon>Eukaryota</taxon>
        <taxon>Sar</taxon>
        <taxon>Alveolata</taxon>
        <taxon>Dinophyceae</taxon>
        <taxon>Suessiales</taxon>
        <taxon>Symbiodiniaceae</taxon>
        <taxon>Durusdinium</taxon>
    </lineage>
</organism>
<evidence type="ECO:0000313" key="1">
    <source>
        <dbReference type="EMBL" id="CAK9047932.1"/>
    </source>
</evidence>
<evidence type="ECO:0000313" key="2">
    <source>
        <dbReference type="Proteomes" id="UP001642464"/>
    </source>
</evidence>
<protein>
    <submittedName>
        <fullName evidence="1">Uncharacterized protein</fullName>
    </submittedName>
</protein>
<dbReference type="InterPro" id="IPR011989">
    <property type="entry name" value="ARM-like"/>
</dbReference>
<proteinExistence type="predicted"/>
<gene>
    <name evidence="1" type="ORF">SCF082_LOCUS26782</name>
</gene>
<dbReference type="Gene3D" id="1.25.10.10">
    <property type="entry name" value="Leucine-rich Repeat Variant"/>
    <property type="match status" value="1"/>
</dbReference>
<name>A0ABP0MB20_9DINO</name>
<keyword evidence="2" id="KW-1185">Reference proteome</keyword>
<accession>A0ABP0MB20</accession>
<dbReference type="EMBL" id="CAXAMM010020447">
    <property type="protein sequence ID" value="CAK9047932.1"/>
    <property type="molecule type" value="Genomic_DNA"/>
</dbReference>